<dbReference type="Proteomes" id="UP000314294">
    <property type="component" value="Unassembled WGS sequence"/>
</dbReference>
<proteinExistence type="predicted"/>
<evidence type="ECO:0000313" key="1">
    <source>
        <dbReference type="EMBL" id="TNN35296.1"/>
    </source>
</evidence>
<comment type="caution">
    <text evidence="1">The sequence shown here is derived from an EMBL/GenBank/DDBJ whole genome shotgun (WGS) entry which is preliminary data.</text>
</comment>
<gene>
    <name evidence="1" type="ORF">EYF80_054542</name>
</gene>
<sequence>MKIQQKKKKMMVRMMMATEGMAWAPNEWLSRSMYLAVITTGACVYGRDESTTHLFVGHQNTQVEATSQWRAVLMASPERQALRRNAVGGAGTA</sequence>
<evidence type="ECO:0000313" key="2">
    <source>
        <dbReference type="Proteomes" id="UP000314294"/>
    </source>
</evidence>
<dbReference type="AlphaFoldDB" id="A0A4Z2F261"/>
<protein>
    <submittedName>
        <fullName evidence="1">Uncharacterized protein</fullName>
    </submittedName>
</protein>
<accession>A0A4Z2F261</accession>
<keyword evidence="2" id="KW-1185">Reference proteome</keyword>
<name>A0A4Z2F261_9TELE</name>
<dbReference type="EMBL" id="SRLO01001796">
    <property type="protein sequence ID" value="TNN35296.1"/>
    <property type="molecule type" value="Genomic_DNA"/>
</dbReference>
<organism evidence="1 2">
    <name type="scientific">Liparis tanakae</name>
    <name type="common">Tanaka's snailfish</name>
    <dbReference type="NCBI Taxonomy" id="230148"/>
    <lineage>
        <taxon>Eukaryota</taxon>
        <taxon>Metazoa</taxon>
        <taxon>Chordata</taxon>
        <taxon>Craniata</taxon>
        <taxon>Vertebrata</taxon>
        <taxon>Euteleostomi</taxon>
        <taxon>Actinopterygii</taxon>
        <taxon>Neopterygii</taxon>
        <taxon>Teleostei</taxon>
        <taxon>Neoteleostei</taxon>
        <taxon>Acanthomorphata</taxon>
        <taxon>Eupercaria</taxon>
        <taxon>Perciformes</taxon>
        <taxon>Cottioidei</taxon>
        <taxon>Cottales</taxon>
        <taxon>Liparidae</taxon>
        <taxon>Liparis</taxon>
    </lineage>
</organism>
<reference evidence="1 2" key="1">
    <citation type="submission" date="2019-03" db="EMBL/GenBank/DDBJ databases">
        <title>First draft genome of Liparis tanakae, snailfish: a comprehensive survey of snailfish specific genes.</title>
        <authorList>
            <person name="Kim W."/>
            <person name="Song I."/>
            <person name="Jeong J.-H."/>
            <person name="Kim D."/>
            <person name="Kim S."/>
            <person name="Ryu S."/>
            <person name="Song J.Y."/>
            <person name="Lee S.K."/>
        </authorList>
    </citation>
    <scope>NUCLEOTIDE SEQUENCE [LARGE SCALE GENOMIC DNA]</scope>
    <source>
        <tissue evidence="1">Muscle</tissue>
    </source>
</reference>